<dbReference type="Proteomes" id="UP001630127">
    <property type="component" value="Unassembled WGS sequence"/>
</dbReference>
<dbReference type="AlphaFoldDB" id="A0ABD2ZLW8"/>
<gene>
    <name evidence="2" type="ORF">ACH5RR_018586</name>
</gene>
<feature type="compositionally biased region" description="Basic and acidic residues" evidence="1">
    <location>
        <begin position="26"/>
        <end position="45"/>
    </location>
</feature>
<evidence type="ECO:0000256" key="1">
    <source>
        <dbReference type="SAM" id="MobiDB-lite"/>
    </source>
</evidence>
<comment type="caution">
    <text evidence="2">The sequence shown here is derived from an EMBL/GenBank/DDBJ whole genome shotgun (WGS) entry which is preliminary data.</text>
</comment>
<protein>
    <submittedName>
        <fullName evidence="2">Uncharacterized protein</fullName>
    </submittedName>
</protein>
<evidence type="ECO:0000313" key="2">
    <source>
        <dbReference type="EMBL" id="KAL3520437.1"/>
    </source>
</evidence>
<reference evidence="2 3" key="1">
    <citation type="submission" date="2024-11" db="EMBL/GenBank/DDBJ databases">
        <title>A near-complete genome assembly of Cinchona calisaya.</title>
        <authorList>
            <person name="Lian D.C."/>
            <person name="Zhao X.W."/>
            <person name="Wei L."/>
        </authorList>
    </citation>
    <scope>NUCLEOTIDE SEQUENCE [LARGE SCALE GENOMIC DNA]</scope>
    <source>
        <tissue evidence="2">Nenye</tissue>
    </source>
</reference>
<evidence type="ECO:0000313" key="3">
    <source>
        <dbReference type="Proteomes" id="UP001630127"/>
    </source>
</evidence>
<organism evidence="2 3">
    <name type="scientific">Cinchona calisaya</name>
    <dbReference type="NCBI Taxonomy" id="153742"/>
    <lineage>
        <taxon>Eukaryota</taxon>
        <taxon>Viridiplantae</taxon>
        <taxon>Streptophyta</taxon>
        <taxon>Embryophyta</taxon>
        <taxon>Tracheophyta</taxon>
        <taxon>Spermatophyta</taxon>
        <taxon>Magnoliopsida</taxon>
        <taxon>eudicotyledons</taxon>
        <taxon>Gunneridae</taxon>
        <taxon>Pentapetalae</taxon>
        <taxon>asterids</taxon>
        <taxon>lamiids</taxon>
        <taxon>Gentianales</taxon>
        <taxon>Rubiaceae</taxon>
        <taxon>Cinchonoideae</taxon>
        <taxon>Cinchoneae</taxon>
        <taxon>Cinchona</taxon>
    </lineage>
</organism>
<proteinExistence type="predicted"/>
<name>A0ABD2ZLW8_9GENT</name>
<keyword evidence="3" id="KW-1185">Reference proteome</keyword>
<feature type="region of interest" description="Disordered" evidence="1">
    <location>
        <begin position="24"/>
        <end position="51"/>
    </location>
</feature>
<dbReference type="EMBL" id="JBJUIK010000008">
    <property type="protein sequence ID" value="KAL3520437.1"/>
    <property type="molecule type" value="Genomic_DNA"/>
</dbReference>
<accession>A0ABD2ZLW8</accession>
<sequence>MRMEEGDREKWRWGWERVVLSRGNRRREGREERNGVGGKETERGKNRARKGWWDEGEGEGCVFLSSTPNSKSKVIMDLAATANGYRLIIYMEVRANRDWSMVLKDGGLLQWCRRIDCSSQLGF</sequence>